<evidence type="ECO:0000256" key="2">
    <source>
        <dbReference type="ARBA" id="ARBA00007531"/>
    </source>
</evidence>
<keyword evidence="4" id="KW-0812">Transmembrane</keyword>
<evidence type="ECO:0000256" key="5">
    <source>
        <dbReference type="ARBA" id="ARBA00022989"/>
    </source>
</evidence>
<evidence type="ECO:0000256" key="3">
    <source>
        <dbReference type="ARBA" id="ARBA00022475"/>
    </source>
</evidence>
<protein>
    <submittedName>
        <fullName evidence="7">MmpS family protein</fullName>
    </submittedName>
</protein>
<accession>A0ABY3W010</accession>
<keyword evidence="3" id="KW-1003">Cell membrane</keyword>
<evidence type="ECO:0000313" key="8">
    <source>
        <dbReference type="Proteomes" id="UP001055336"/>
    </source>
</evidence>
<dbReference type="InterPro" id="IPR008693">
    <property type="entry name" value="MmpS"/>
</dbReference>
<evidence type="ECO:0000256" key="6">
    <source>
        <dbReference type="ARBA" id="ARBA00023136"/>
    </source>
</evidence>
<name>A0ABY3W010_9MYCO</name>
<dbReference type="InterPro" id="IPR038468">
    <property type="entry name" value="MmpS_C"/>
</dbReference>
<dbReference type="EMBL" id="CP092488">
    <property type="protein sequence ID" value="UMB72443.1"/>
    <property type="molecule type" value="Genomic_DNA"/>
</dbReference>
<comment type="similarity">
    <text evidence="2">Belongs to the MmpS family.</text>
</comment>
<evidence type="ECO:0000256" key="4">
    <source>
        <dbReference type="ARBA" id="ARBA00022692"/>
    </source>
</evidence>
<evidence type="ECO:0000313" key="7">
    <source>
        <dbReference type="EMBL" id="UMB72443.1"/>
    </source>
</evidence>
<keyword evidence="6" id="KW-0472">Membrane</keyword>
<comment type="subcellular location">
    <subcellularLocation>
        <location evidence="1">Cell membrane</location>
    </subcellularLocation>
</comment>
<evidence type="ECO:0000256" key="1">
    <source>
        <dbReference type="ARBA" id="ARBA00004236"/>
    </source>
</evidence>
<keyword evidence="8" id="KW-1185">Reference proteome</keyword>
<dbReference type="Proteomes" id="UP001055336">
    <property type="component" value="Chromosome"/>
</dbReference>
<keyword evidence="5" id="KW-1133">Transmembrane helix</keyword>
<sequence>MLQRVSRMWVAVAVATVVALGAIAVQHLRGVFGSDAIFTETAPQARPLPQTTVKTVTYEVLGEGAASGRLSYLDANSRSHDLQFDSLPWSRTITTTLPSVLASLVAQGDESALRCRITVNGQVKDEHVAATAGTQTFCLVKAA</sequence>
<proteinExistence type="inferred from homology"/>
<gene>
    <name evidence="7" type="ORF">MKK62_20710</name>
</gene>
<organism evidence="7 8">
    <name type="scientific">Mycobacterium paraterrae</name>
    <dbReference type="NCBI Taxonomy" id="577492"/>
    <lineage>
        <taxon>Bacteria</taxon>
        <taxon>Bacillati</taxon>
        <taxon>Actinomycetota</taxon>
        <taxon>Actinomycetes</taxon>
        <taxon>Mycobacteriales</taxon>
        <taxon>Mycobacteriaceae</taxon>
        <taxon>Mycobacterium</taxon>
    </lineage>
</organism>
<reference evidence="7" key="1">
    <citation type="submission" date="2022-08" db="EMBL/GenBank/DDBJ databases">
        <title>Whole genome sequencing of non-tuberculosis mycobacteria type-strains.</title>
        <authorList>
            <person name="Igarashi Y."/>
            <person name="Osugi A."/>
            <person name="Mitarai S."/>
        </authorList>
    </citation>
    <scope>NUCLEOTIDE SEQUENCE</scope>
    <source>
        <strain evidence="7">DSM 45127</strain>
    </source>
</reference>
<dbReference type="Pfam" id="PF05423">
    <property type="entry name" value="Mycobact_memb"/>
    <property type="match status" value="1"/>
</dbReference>
<dbReference type="Gene3D" id="2.60.40.2880">
    <property type="entry name" value="MmpS1-5, C-terminal soluble domain"/>
    <property type="match status" value="1"/>
</dbReference>